<evidence type="ECO:0000256" key="2">
    <source>
        <dbReference type="ARBA" id="ARBA00004653"/>
    </source>
</evidence>
<feature type="transmembrane region" description="Helical" evidence="11">
    <location>
        <begin position="295"/>
        <end position="319"/>
    </location>
</feature>
<sequence>MLWYLLYPLRGTTQPPRLSANHPIRRAFYRHGKTTAQHWLVAMLVSVAIAMGFSYPTIFLSENPTAGFAAYPHSVWTSARPFYGDESAVDVEMRQVWIHGSYMNALDKDVLKSGLTIQQALVGGEKLTQVFPTLNEKLRSSTLQWGYHSPLMYWNNSAVTIEQDEDIIRTVNDQSGMSSSLNVALRPASVFAGKIFDRKRLLAADALVLTLMNKASDNAGGKWTNRMKSIAQGSCGNCTLFPHDGNVTRNKVYEFSFVPLSISEHLALTFAYSGMALYVLFSLRRIKAFHSRFGLVVTAITQITCSILSSFTICGILKINLSMIPQNAYPFVVLVIGLENMFRLINAVLQYPATTATDQRIANALGDIGPVSVATAFQNIAILSILARFVSPGVAAFCAFACIAILFDVFFLLTFFIAVLNVDIRRLELQDALSRSNQRERQRDKRKSSPARHAWLDALVQGRLPFSTRMAGTAVTTTFILSLNYHFFERHEKATTLRHLLGMARGGTLSLSDFDTFTPPPINASLTPGQWMRMQDFDTAKEVMRLAKPGADTFVVRVFAPLIVVLEEADRTGAPLGAAAWAPALRSFAIHHFYPVAVAVVFAVAFVAVLMNFLLYKEDHDGYTTDDERVEGHALKVQPVTLDHKLDIIKVAGTSRGHFATVGLDRSISVSKLDSTQGYAIFNVPQEILGKLQWPIKNVSIDDSADWLALHCANDQIVLYNCSTGSLAHRRLRYPDDNPPVYFGNIRLSASGTYEEYFAVLTSGGRIVMQSLEGGDTVEHRLSDVPLLGANLLDNNVSAQTKMLVATEDSRIVGYIWDGSSWEMNCSRLLPVNSPDSRTTGTVRITTQDALGPDIIVVEALSAVTFLGTQSLAILSKLELLDDSVIGGQALLGPVTHCQSCNSLALMFVGIAQSHENDGASTVTTFAVDVGQDLNAPPICLRKAGPACKSFESCTRTSHNVDNAGAWDVASSTAILGLRRRQEPLNGEFPLPSSSARMRNRRRAGRLVWTSGGSPDHWEAYRLTPDGTIDTVDACPAAADNTG</sequence>
<organism evidence="13 14">
    <name type="scientific">Teratosphaeria nubilosa</name>
    <dbReference type="NCBI Taxonomy" id="161662"/>
    <lineage>
        <taxon>Eukaryota</taxon>
        <taxon>Fungi</taxon>
        <taxon>Dikarya</taxon>
        <taxon>Ascomycota</taxon>
        <taxon>Pezizomycotina</taxon>
        <taxon>Dothideomycetes</taxon>
        <taxon>Dothideomycetidae</taxon>
        <taxon>Mycosphaerellales</taxon>
        <taxon>Teratosphaeriaceae</taxon>
        <taxon>Teratosphaeria</taxon>
    </lineage>
</organism>
<proteinExistence type="predicted"/>
<dbReference type="InterPro" id="IPR053958">
    <property type="entry name" value="HMGCR/SNAP/NPC1-like_SSD"/>
</dbReference>
<evidence type="ECO:0000259" key="12">
    <source>
        <dbReference type="PROSITE" id="PS50156"/>
    </source>
</evidence>
<dbReference type="AlphaFoldDB" id="A0A6G1LED8"/>
<keyword evidence="9 11" id="KW-0472">Membrane</keyword>
<dbReference type="GO" id="GO:0032933">
    <property type="term" value="P:SREBP signaling pathway"/>
    <property type="evidence" value="ECO:0007669"/>
    <property type="project" value="InterPro"/>
</dbReference>
<dbReference type="PROSITE" id="PS50156">
    <property type="entry name" value="SSD"/>
    <property type="match status" value="1"/>
</dbReference>
<evidence type="ECO:0000256" key="4">
    <source>
        <dbReference type="ARBA" id="ARBA00022692"/>
    </source>
</evidence>
<evidence type="ECO:0000313" key="13">
    <source>
        <dbReference type="EMBL" id="KAF2770962.1"/>
    </source>
</evidence>
<dbReference type="InterPro" id="IPR000731">
    <property type="entry name" value="SSD"/>
</dbReference>
<comment type="subcellular location">
    <subcellularLocation>
        <location evidence="1">Endoplasmic reticulum membrane</location>
    </subcellularLocation>
    <subcellularLocation>
        <location evidence="2">Golgi apparatus membrane</location>
        <topology evidence="2">Multi-pass membrane protein</topology>
    </subcellularLocation>
</comment>
<dbReference type="PANTHER" id="PTHR46378">
    <property type="entry name" value="STEROL REGULATORY ELEMENT-BINDING PROTEIN CLEAVAGE-ACTIVATING PROTEIN"/>
    <property type="match status" value="1"/>
</dbReference>
<dbReference type="Pfam" id="PF12349">
    <property type="entry name" value="Sterol-sensing"/>
    <property type="match status" value="1"/>
</dbReference>
<evidence type="ECO:0000256" key="3">
    <source>
        <dbReference type="ARBA" id="ARBA00022574"/>
    </source>
</evidence>
<feature type="domain" description="SSD" evidence="12">
    <location>
        <begin position="264"/>
        <end position="422"/>
    </location>
</feature>
<dbReference type="PANTHER" id="PTHR46378:SF1">
    <property type="entry name" value="STEROL REGULATORY ELEMENT-BINDING PROTEIN CLEAVAGE-ACTIVATING PROTEIN"/>
    <property type="match status" value="1"/>
</dbReference>
<keyword evidence="6" id="KW-0256">Endoplasmic reticulum</keyword>
<keyword evidence="7 11" id="KW-1133">Transmembrane helix</keyword>
<keyword evidence="8" id="KW-0333">Golgi apparatus</keyword>
<keyword evidence="14" id="KW-1185">Reference proteome</keyword>
<feature type="transmembrane region" description="Helical" evidence="11">
    <location>
        <begin position="265"/>
        <end position="283"/>
    </location>
</feature>
<dbReference type="GO" id="GO:0045540">
    <property type="term" value="P:regulation of cholesterol biosynthetic process"/>
    <property type="evidence" value="ECO:0007669"/>
    <property type="project" value="TreeGrafter"/>
</dbReference>
<evidence type="ECO:0000256" key="5">
    <source>
        <dbReference type="ARBA" id="ARBA00022737"/>
    </source>
</evidence>
<evidence type="ECO:0000256" key="7">
    <source>
        <dbReference type="ARBA" id="ARBA00022989"/>
    </source>
</evidence>
<feature type="transmembrane region" description="Helical" evidence="11">
    <location>
        <begin position="361"/>
        <end position="387"/>
    </location>
</feature>
<gene>
    <name evidence="13" type="ORF">EJ03DRAFT_51364</name>
</gene>
<evidence type="ECO:0000313" key="14">
    <source>
        <dbReference type="Proteomes" id="UP000799436"/>
    </source>
</evidence>
<dbReference type="SUPFAM" id="SSF50978">
    <property type="entry name" value="WD40 repeat-like"/>
    <property type="match status" value="1"/>
</dbReference>
<dbReference type="GO" id="GO:0000139">
    <property type="term" value="C:Golgi membrane"/>
    <property type="evidence" value="ECO:0007669"/>
    <property type="project" value="UniProtKB-SubCell"/>
</dbReference>
<dbReference type="SUPFAM" id="SSF82866">
    <property type="entry name" value="Multidrug efflux transporter AcrB transmembrane domain"/>
    <property type="match status" value="1"/>
</dbReference>
<name>A0A6G1LED8_9PEZI</name>
<dbReference type="Proteomes" id="UP000799436">
    <property type="component" value="Unassembled WGS sequence"/>
</dbReference>
<dbReference type="InterPro" id="IPR036322">
    <property type="entry name" value="WD40_repeat_dom_sf"/>
</dbReference>
<keyword evidence="4 11" id="KW-0812">Transmembrane</keyword>
<keyword evidence="5" id="KW-0677">Repeat</keyword>
<evidence type="ECO:0000256" key="1">
    <source>
        <dbReference type="ARBA" id="ARBA00004586"/>
    </source>
</evidence>
<keyword evidence="10" id="KW-0325">Glycoprotein</keyword>
<dbReference type="GO" id="GO:0032936">
    <property type="term" value="C:SREBP-SCAP complex"/>
    <property type="evidence" value="ECO:0007669"/>
    <property type="project" value="TreeGrafter"/>
</dbReference>
<feature type="transmembrane region" description="Helical" evidence="11">
    <location>
        <begin position="593"/>
        <end position="616"/>
    </location>
</feature>
<evidence type="ECO:0000256" key="8">
    <source>
        <dbReference type="ARBA" id="ARBA00023034"/>
    </source>
</evidence>
<keyword evidence="3" id="KW-0853">WD repeat</keyword>
<dbReference type="InterPro" id="IPR030225">
    <property type="entry name" value="SCAP"/>
</dbReference>
<evidence type="ECO:0000256" key="10">
    <source>
        <dbReference type="ARBA" id="ARBA00023180"/>
    </source>
</evidence>
<dbReference type="OrthoDB" id="1914839at2759"/>
<protein>
    <recommendedName>
        <fullName evidence="12">SSD domain-containing protein</fullName>
    </recommendedName>
</protein>
<feature type="transmembrane region" description="Helical" evidence="11">
    <location>
        <begin position="393"/>
        <end position="420"/>
    </location>
</feature>
<reference evidence="13" key="1">
    <citation type="journal article" date="2020" name="Stud. Mycol.">
        <title>101 Dothideomycetes genomes: a test case for predicting lifestyles and emergence of pathogens.</title>
        <authorList>
            <person name="Haridas S."/>
            <person name="Albert R."/>
            <person name="Binder M."/>
            <person name="Bloem J."/>
            <person name="Labutti K."/>
            <person name="Salamov A."/>
            <person name="Andreopoulos B."/>
            <person name="Baker S."/>
            <person name="Barry K."/>
            <person name="Bills G."/>
            <person name="Bluhm B."/>
            <person name="Cannon C."/>
            <person name="Castanera R."/>
            <person name="Culley D."/>
            <person name="Daum C."/>
            <person name="Ezra D."/>
            <person name="Gonzalez J."/>
            <person name="Henrissat B."/>
            <person name="Kuo A."/>
            <person name="Liang C."/>
            <person name="Lipzen A."/>
            <person name="Lutzoni F."/>
            <person name="Magnuson J."/>
            <person name="Mondo S."/>
            <person name="Nolan M."/>
            <person name="Ohm R."/>
            <person name="Pangilinan J."/>
            <person name="Park H.-J."/>
            <person name="Ramirez L."/>
            <person name="Alfaro M."/>
            <person name="Sun H."/>
            <person name="Tritt A."/>
            <person name="Yoshinaga Y."/>
            <person name="Zwiers L.-H."/>
            <person name="Turgeon B."/>
            <person name="Goodwin S."/>
            <person name="Spatafora J."/>
            <person name="Crous P."/>
            <person name="Grigoriev I."/>
        </authorList>
    </citation>
    <scope>NUCLEOTIDE SEQUENCE</scope>
    <source>
        <strain evidence="13">CBS 116005</strain>
    </source>
</reference>
<dbReference type="GO" id="GO:0005789">
    <property type="term" value="C:endoplasmic reticulum membrane"/>
    <property type="evidence" value="ECO:0007669"/>
    <property type="project" value="UniProtKB-SubCell"/>
</dbReference>
<evidence type="ECO:0000256" key="11">
    <source>
        <dbReference type="SAM" id="Phobius"/>
    </source>
</evidence>
<dbReference type="EMBL" id="ML995822">
    <property type="protein sequence ID" value="KAF2770962.1"/>
    <property type="molecule type" value="Genomic_DNA"/>
</dbReference>
<dbReference type="GO" id="GO:0032934">
    <property type="term" value="F:sterol binding"/>
    <property type="evidence" value="ECO:0007669"/>
    <property type="project" value="InterPro"/>
</dbReference>
<feature type="transmembrane region" description="Helical" evidence="11">
    <location>
        <begin position="39"/>
        <end position="58"/>
    </location>
</feature>
<evidence type="ECO:0000256" key="9">
    <source>
        <dbReference type="ARBA" id="ARBA00023136"/>
    </source>
</evidence>
<accession>A0A6G1LED8</accession>
<evidence type="ECO:0000256" key="6">
    <source>
        <dbReference type="ARBA" id="ARBA00022824"/>
    </source>
</evidence>